<dbReference type="GO" id="GO:0022857">
    <property type="term" value="F:transmembrane transporter activity"/>
    <property type="evidence" value="ECO:0007669"/>
    <property type="project" value="InterPro"/>
</dbReference>
<proteinExistence type="inferred from homology"/>
<dbReference type="InterPro" id="IPR052157">
    <property type="entry name" value="BCAA_transport_permease"/>
</dbReference>
<dbReference type="PANTHER" id="PTHR11795">
    <property type="entry name" value="BRANCHED-CHAIN AMINO ACID TRANSPORT SYSTEM PERMEASE PROTEIN LIVH"/>
    <property type="match status" value="1"/>
</dbReference>
<evidence type="ECO:0000256" key="8">
    <source>
        <dbReference type="ARBA" id="ARBA00037998"/>
    </source>
</evidence>
<feature type="transmembrane region" description="Helical" evidence="9">
    <location>
        <begin position="142"/>
        <end position="159"/>
    </location>
</feature>
<keyword evidence="11" id="KW-1185">Reference proteome</keyword>
<protein>
    <submittedName>
        <fullName evidence="10">Branched-chain amino acid ABC transporter permease</fullName>
    </submittedName>
</protein>
<keyword evidence="6 9" id="KW-1133">Transmembrane helix</keyword>
<evidence type="ECO:0000256" key="6">
    <source>
        <dbReference type="ARBA" id="ARBA00022989"/>
    </source>
</evidence>
<evidence type="ECO:0000256" key="7">
    <source>
        <dbReference type="ARBA" id="ARBA00023136"/>
    </source>
</evidence>
<feature type="transmembrane region" description="Helical" evidence="9">
    <location>
        <begin position="92"/>
        <end position="114"/>
    </location>
</feature>
<feature type="transmembrane region" description="Helical" evidence="9">
    <location>
        <begin position="63"/>
        <end position="80"/>
    </location>
</feature>
<evidence type="ECO:0000256" key="4">
    <source>
        <dbReference type="ARBA" id="ARBA00022692"/>
    </source>
</evidence>
<feature type="transmembrane region" description="Helical" evidence="9">
    <location>
        <begin position="230"/>
        <end position="253"/>
    </location>
</feature>
<dbReference type="RefSeq" id="WP_112145974.1">
    <property type="nucleotide sequence ID" value="NZ_PGTO01000012.1"/>
</dbReference>
<feature type="transmembrane region" description="Helical" evidence="9">
    <location>
        <begin position="265"/>
        <end position="283"/>
    </location>
</feature>
<evidence type="ECO:0000256" key="2">
    <source>
        <dbReference type="ARBA" id="ARBA00022448"/>
    </source>
</evidence>
<reference evidence="10 11" key="1">
    <citation type="submission" date="2017-11" db="EMBL/GenBank/DDBJ databases">
        <title>Draft genome sequence of magnetotactic bacterium Magnetospirillum kuznetsovii LBB-42.</title>
        <authorList>
            <person name="Grouzdev D.S."/>
            <person name="Rysina M.S."/>
            <person name="Baslerov R.V."/>
            <person name="Koziaeva V."/>
        </authorList>
    </citation>
    <scope>NUCLEOTIDE SEQUENCE [LARGE SCALE GENOMIC DNA]</scope>
    <source>
        <strain evidence="10 11">LBB-42</strain>
    </source>
</reference>
<evidence type="ECO:0000313" key="11">
    <source>
        <dbReference type="Proteomes" id="UP000251075"/>
    </source>
</evidence>
<evidence type="ECO:0000256" key="5">
    <source>
        <dbReference type="ARBA" id="ARBA00022970"/>
    </source>
</evidence>
<accession>A0A364NVQ3</accession>
<comment type="caution">
    <text evidence="10">The sequence shown here is derived from an EMBL/GenBank/DDBJ whole genome shotgun (WGS) entry which is preliminary data.</text>
</comment>
<feature type="transmembrane region" description="Helical" evidence="9">
    <location>
        <begin position="6"/>
        <end position="30"/>
    </location>
</feature>
<dbReference type="InterPro" id="IPR001851">
    <property type="entry name" value="ABC_transp_permease"/>
</dbReference>
<evidence type="ECO:0000256" key="1">
    <source>
        <dbReference type="ARBA" id="ARBA00004651"/>
    </source>
</evidence>
<dbReference type="CDD" id="cd06582">
    <property type="entry name" value="TM_PBP1_LivH_like"/>
    <property type="match status" value="1"/>
</dbReference>
<dbReference type="EMBL" id="PGTO01000012">
    <property type="protein sequence ID" value="RAU21169.1"/>
    <property type="molecule type" value="Genomic_DNA"/>
</dbReference>
<evidence type="ECO:0000256" key="9">
    <source>
        <dbReference type="SAM" id="Phobius"/>
    </source>
</evidence>
<dbReference type="Pfam" id="PF02653">
    <property type="entry name" value="BPD_transp_2"/>
    <property type="match status" value="1"/>
</dbReference>
<sequence length="291" mass="30146">MFAAFLQYLFSGLTSGAIYALAGLGFAIIYNASHVINFAQGEFIMIGGMASATLVAAGVPMPLAITLAMIISMAVGVALEKFAIEPARNADVVTIIIITIGASIFMRGAAQIIWDKEFHSLPAFSGEIPIAVLGATLMPQSLWVFGVAAVVIVALWWFFNRTMFGKAMLATSHNRLAAQLVGVGVKKVLLASFALSALLGAVGGIVVTPITFTNYEAGIMLGLKGFSAAVLGGLGNGGGAIVGGLIVGIAEALASGYLSSAYKDAIAFVIILFVLFFMPNGLFGKRGTDRV</sequence>
<dbReference type="PANTHER" id="PTHR11795:SF450">
    <property type="entry name" value="ABC TRANSPORTER PERMEASE PROTEIN"/>
    <property type="match status" value="1"/>
</dbReference>
<keyword evidence="5" id="KW-0029">Amino-acid transport</keyword>
<keyword evidence="4 9" id="KW-0812">Transmembrane</keyword>
<comment type="subcellular location">
    <subcellularLocation>
        <location evidence="1">Cell membrane</location>
        <topology evidence="1">Multi-pass membrane protein</topology>
    </subcellularLocation>
</comment>
<feature type="transmembrane region" description="Helical" evidence="9">
    <location>
        <begin position="188"/>
        <end position="210"/>
    </location>
</feature>
<organism evidence="10 11">
    <name type="scientific">Paramagnetospirillum kuznetsovii</name>
    <dbReference type="NCBI Taxonomy" id="2053833"/>
    <lineage>
        <taxon>Bacteria</taxon>
        <taxon>Pseudomonadati</taxon>
        <taxon>Pseudomonadota</taxon>
        <taxon>Alphaproteobacteria</taxon>
        <taxon>Rhodospirillales</taxon>
        <taxon>Magnetospirillaceae</taxon>
        <taxon>Paramagnetospirillum</taxon>
    </lineage>
</organism>
<dbReference type="AlphaFoldDB" id="A0A364NVQ3"/>
<gene>
    <name evidence="10" type="ORF">CU669_14560</name>
</gene>
<comment type="similarity">
    <text evidence="8">Belongs to the binding-protein-dependent transport system permease family. LivHM subfamily.</text>
</comment>
<evidence type="ECO:0000256" key="3">
    <source>
        <dbReference type="ARBA" id="ARBA00022475"/>
    </source>
</evidence>
<dbReference type="OrthoDB" id="9778908at2"/>
<keyword evidence="7 9" id="KW-0472">Membrane</keyword>
<dbReference type="Proteomes" id="UP000251075">
    <property type="component" value="Unassembled WGS sequence"/>
</dbReference>
<name>A0A364NVQ3_9PROT</name>
<dbReference type="GO" id="GO:0005886">
    <property type="term" value="C:plasma membrane"/>
    <property type="evidence" value="ECO:0007669"/>
    <property type="project" value="UniProtKB-SubCell"/>
</dbReference>
<dbReference type="GO" id="GO:0006865">
    <property type="term" value="P:amino acid transport"/>
    <property type="evidence" value="ECO:0007669"/>
    <property type="project" value="UniProtKB-KW"/>
</dbReference>
<keyword evidence="2" id="KW-0813">Transport</keyword>
<keyword evidence="3" id="KW-1003">Cell membrane</keyword>
<evidence type="ECO:0000313" key="10">
    <source>
        <dbReference type="EMBL" id="RAU21169.1"/>
    </source>
</evidence>